<organism evidence="3 4">
    <name type="scientific">Actinokineospora terrae</name>
    <dbReference type="NCBI Taxonomy" id="155974"/>
    <lineage>
        <taxon>Bacteria</taxon>
        <taxon>Bacillati</taxon>
        <taxon>Actinomycetota</taxon>
        <taxon>Actinomycetes</taxon>
        <taxon>Pseudonocardiales</taxon>
        <taxon>Pseudonocardiaceae</taxon>
        <taxon>Actinokineospora</taxon>
    </lineage>
</organism>
<feature type="region of interest" description="Disordered" evidence="1">
    <location>
        <begin position="64"/>
        <end position="87"/>
    </location>
</feature>
<dbReference type="RefSeq" id="WP_092784662.1">
    <property type="nucleotide sequence ID" value="NZ_FOGI01000013.1"/>
</dbReference>
<evidence type="ECO:0000313" key="3">
    <source>
        <dbReference type="EMBL" id="SES41651.1"/>
    </source>
</evidence>
<reference evidence="4" key="1">
    <citation type="submission" date="2016-10" db="EMBL/GenBank/DDBJ databases">
        <authorList>
            <person name="Varghese N."/>
            <person name="Submissions S."/>
        </authorList>
    </citation>
    <scope>NUCLEOTIDE SEQUENCE [LARGE SCALE GENOMIC DNA]</scope>
    <source>
        <strain evidence="4">DSM 44260</strain>
    </source>
</reference>
<dbReference type="Proteomes" id="UP000199051">
    <property type="component" value="Unassembled WGS sequence"/>
</dbReference>
<evidence type="ECO:0000256" key="1">
    <source>
        <dbReference type="SAM" id="MobiDB-lite"/>
    </source>
</evidence>
<evidence type="ECO:0000256" key="2">
    <source>
        <dbReference type="SAM" id="SignalP"/>
    </source>
</evidence>
<gene>
    <name evidence="3" type="ORF">SAMN04487818_11327</name>
</gene>
<dbReference type="AlphaFoldDB" id="A0A1H9X6G6"/>
<name>A0A1H9X6G6_9PSEU</name>
<dbReference type="EMBL" id="FOGI01000013">
    <property type="protein sequence ID" value="SES41651.1"/>
    <property type="molecule type" value="Genomic_DNA"/>
</dbReference>
<sequence length="87" mass="9250">MARPLTSAITVATTVLALLTTTAITSTTTATAATESLRPSVVRQLLLRNTKLILKLKLVARHNQQDEGQLGEGDAQMAEDGTEYPNG</sequence>
<proteinExistence type="predicted"/>
<feature type="chain" id="PRO_5011480658" evidence="2">
    <location>
        <begin position="33"/>
        <end position="87"/>
    </location>
</feature>
<accession>A0A1H9X6G6</accession>
<dbReference type="STRING" id="155974.SAMN04487818_11327"/>
<feature type="signal peptide" evidence="2">
    <location>
        <begin position="1"/>
        <end position="32"/>
    </location>
</feature>
<keyword evidence="2" id="KW-0732">Signal</keyword>
<evidence type="ECO:0000313" key="4">
    <source>
        <dbReference type="Proteomes" id="UP000199051"/>
    </source>
</evidence>
<keyword evidence="4" id="KW-1185">Reference proteome</keyword>
<protein>
    <submittedName>
        <fullName evidence="3">Uncharacterized protein</fullName>
    </submittedName>
</protein>